<evidence type="ECO:0000256" key="1">
    <source>
        <dbReference type="SAM" id="MobiDB-lite"/>
    </source>
</evidence>
<reference evidence="2" key="1">
    <citation type="journal article" date="2018" name="Genome Biol. Evol.">
        <title>Genomics and development of Lentinus tigrinus, a white-rot wood-decaying mushroom with dimorphic fruiting bodies.</title>
        <authorList>
            <person name="Wu B."/>
            <person name="Xu Z."/>
            <person name="Knudson A."/>
            <person name="Carlson A."/>
            <person name="Chen N."/>
            <person name="Kovaka S."/>
            <person name="LaButti K."/>
            <person name="Lipzen A."/>
            <person name="Pennachio C."/>
            <person name="Riley R."/>
            <person name="Schakwitz W."/>
            <person name="Umezawa K."/>
            <person name="Ohm R.A."/>
            <person name="Grigoriev I.V."/>
            <person name="Nagy L.G."/>
            <person name="Gibbons J."/>
            <person name="Hibbett D."/>
        </authorList>
    </citation>
    <scope>NUCLEOTIDE SEQUENCE [LARGE SCALE GENOMIC DNA]</scope>
    <source>
        <strain evidence="2">ALCF2SS1-6</strain>
    </source>
</reference>
<feature type="compositionally biased region" description="Basic residues" evidence="1">
    <location>
        <begin position="57"/>
        <end position="66"/>
    </location>
</feature>
<feature type="compositionally biased region" description="Polar residues" evidence="1">
    <location>
        <begin position="148"/>
        <end position="168"/>
    </location>
</feature>
<feature type="region of interest" description="Disordered" evidence="1">
    <location>
        <begin position="140"/>
        <end position="177"/>
    </location>
</feature>
<feature type="region of interest" description="Disordered" evidence="1">
    <location>
        <begin position="39"/>
        <end position="102"/>
    </location>
</feature>
<gene>
    <name evidence="2" type="ORF">L227DRAFT_581791</name>
</gene>
<organism evidence="2 3">
    <name type="scientific">Lentinus tigrinus ALCF2SS1-6</name>
    <dbReference type="NCBI Taxonomy" id="1328759"/>
    <lineage>
        <taxon>Eukaryota</taxon>
        <taxon>Fungi</taxon>
        <taxon>Dikarya</taxon>
        <taxon>Basidiomycota</taxon>
        <taxon>Agaricomycotina</taxon>
        <taxon>Agaricomycetes</taxon>
        <taxon>Polyporales</taxon>
        <taxon>Polyporaceae</taxon>
        <taxon>Lentinus</taxon>
    </lineage>
</organism>
<dbReference type="EMBL" id="ML122334">
    <property type="protein sequence ID" value="RPD52931.1"/>
    <property type="molecule type" value="Genomic_DNA"/>
</dbReference>
<dbReference type="Proteomes" id="UP000313359">
    <property type="component" value="Unassembled WGS sequence"/>
</dbReference>
<keyword evidence="3" id="KW-1185">Reference proteome</keyword>
<evidence type="ECO:0000313" key="3">
    <source>
        <dbReference type="Proteomes" id="UP000313359"/>
    </source>
</evidence>
<name>A0A5C2RP79_9APHY</name>
<dbReference type="OrthoDB" id="2756448at2759"/>
<evidence type="ECO:0000313" key="2">
    <source>
        <dbReference type="EMBL" id="RPD52931.1"/>
    </source>
</evidence>
<proteinExistence type="predicted"/>
<sequence length="294" mass="30471">MRASDQRLPCGCPDCVVFARSSTLAPSVSASALASIHATVRHSPSHRQPRSVSSFVRGRHSPHRSALRPLSLGSSASQSQRRTDENMHRAASIRSPSPRVASPYDYTHAFGRSAASTYPRGAGVGVGMGIMVAATTGSLGCPSPAPTTPSLGFSTPRTGTSLSGSPAPSLSDDAGATTLNPIVISDGHEHDSEHSPSAASSATIRPFASVDASVSRGHLELGPSLAHMQVSPLVQDNTAGSPAPSISGVTPSQIKSGDIPFSPRAEGEQQQQGWFTEVDWFGVDGPLACYEPRV</sequence>
<feature type="compositionally biased region" description="Basic residues" evidence="1">
    <location>
        <begin position="39"/>
        <end position="49"/>
    </location>
</feature>
<dbReference type="AlphaFoldDB" id="A0A5C2RP79"/>
<protein>
    <submittedName>
        <fullName evidence="2">Uncharacterized protein</fullName>
    </submittedName>
</protein>
<accession>A0A5C2RP79</accession>